<dbReference type="InterPro" id="IPR000843">
    <property type="entry name" value="HTH_LacI"/>
</dbReference>
<proteinExistence type="predicted"/>
<comment type="caution">
    <text evidence="5">The sequence shown here is derived from an EMBL/GenBank/DDBJ whole genome shotgun (WGS) entry which is preliminary data.</text>
</comment>
<dbReference type="CDD" id="cd01392">
    <property type="entry name" value="HTH_LacI"/>
    <property type="match status" value="1"/>
</dbReference>
<name>A0ABW3TJR3_9MICO</name>
<keyword evidence="3" id="KW-0804">Transcription</keyword>
<dbReference type="SUPFAM" id="SSF47413">
    <property type="entry name" value="lambda repressor-like DNA-binding domains"/>
    <property type="match status" value="1"/>
</dbReference>
<dbReference type="InterPro" id="IPR046335">
    <property type="entry name" value="LacI/GalR-like_sensor"/>
</dbReference>
<dbReference type="Pfam" id="PF13377">
    <property type="entry name" value="Peripla_BP_3"/>
    <property type="match status" value="1"/>
</dbReference>
<dbReference type="InterPro" id="IPR028082">
    <property type="entry name" value="Peripla_BP_I"/>
</dbReference>
<keyword evidence="6" id="KW-1185">Reference proteome</keyword>
<evidence type="ECO:0000256" key="3">
    <source>
        <dbReference type="ARBA" id="ARBA00023163"/>
    </source>
</evidence>
<feature type="domain" description="HTH lacI-type" evidence="4">
    <location>
        <begin position="8"/>
        <end position="63"/>
    </location>
</feature>
<dbReference type="Gene3D" id="1.10.260.40">
    <property type="entry name" value="lambda repressor-like DNA-binding domains"/>
    <property type="match status" value="1"/>
</dbReference>
<dbReference type="GO" id="GO:0003677">
    <property type="term" value="F:DNA binding"/>
    <property type="evidence" value="ECO:0007669"/>
    <property type="project" value="UniProtKB-KW"/>
</dbReference>
<dbReference type="PANTHER" id="PTHR30146:SF109">
    <property type="entry name" value="HTH-TYPE TRANSCRIPTIONAL REGULATOR GALS"/>
    <property type="match status" value="1"/>
</dbReference>
<dbReference type="RefSeq" id="WP_343958767.1">
    <property type="nucleotide sequence ID" value="NZ_BAAAKZ010000003.1"/>
</dbReference>
<sequence length="353" mass="36985">MASSSRRPTLADVAARAGTSTAVVSYVVNNGPRAVAPATKQRVEQAIEELGYRRNPIAGALSAGHSNLVGLIVPDTANGFFGELSRHFEAEGRKRGFLTMLGNTGYDGQISAHYISGFSDLRARGIFTMSVAQGNEISADVPLVFIHSVPDGVSAPSVRFDDHAGAMLAVEHLIGHGFTDILCLAGTHAGDPASLRVQGWEQAMTEAGLSTEGRVFRSSFDRVRVEADVREVLERGDRPQAIFATTDEQALAVLRAAAAVGVRVPEDLALVGFDGIREALLGRVRLTTVRVPMEQLAAQAFDLLDSLGPAAARATAPAVATATGAAPAPAVAPELEHLVFPGELVLGETCGCL</sequence>
<dbReference type="Gene3D" id="3.40.50.2300">
    <property type="match status" value="2"/>
</dbReference>
<dbReference type="CDD" id="cd06267">
    <property type="entry name" value="PBP1_LacI_sugar_binding-like"/>
    <property type="match status" value="1"/>
</dbReference>
<dbReference type="SUPFAM" id="SSF53822">
    <property type="entry name" value="Periplasmic binding protein-like I"/>
    <property type="match status" value="1"/>
</dbReference>
<dbReference type="Pfam" id="PF00356">
    <property type="entry name" value="LacI"/>
    <property type="match status" value="1"/>
</dbReference>
<dbReference type="SMART" id="SM00354">
    <property type="entry name" value="HTH_LACI"/>
    <property type="match status" value="1"/>
</dbReference>
<dbReference type="InterPro" id="IPR010982">
    <property type="entry name" value="Lambda_DNA-bd_dom_sf"/>
</dbReference>
<evidence type="ECO:0000256" key="1">
    <source>
        <dbReference type="ARBA" id="ARBA00023015"/>
    </source>
</evidence>
<evidence type="ECO:0000259" key="4">
    <source>
        <dbReference type="PROSITE" id="PS50932"/>
    </source>
</evidence>
<dbReference type="EMBL" id="JBHTLY010000001">
    <property type="protein sequence ID" value="MFD1200507.1"/>
    <property type="molecule type" value="Genomic_DNA"/>
</dbReference>
<reference evidence="6" key="1">
    <citation type="journal article" date="2019" name="Int. J. Syst. Evol. Microbiol.">
        <title>The Global Catalogue of Microorganisms (GCM) 10K type strain sequencing project: providing services to taxonomists for standard genome sequencing and annotation.</title>
        <authorList>
            <consortium name="The Broad Institute Genomics Platform"/>
            <consortium name="The Broad Institute Genome Sequencing Center for Infectious Disease"/>
            <person name="Wu L."/>
            <person name="Ma J."/>
        </authorList>
    </citation>
    <scope>NUCLEOTIDE SEQUENCE [LARGE SCALE GENOMIC DNA]</scope>
    <source>
        <strain evidence="6">CCUG 50213</strain>
    </source>
</reference>
<keyword evidence="1" id="KW-0805">Transcription regulation</keyword>
<dbReference type="Proteomes" id="UP001597181">
    <property type="component" value="Unassembled WGS sequence"/>
</dbReference>
<gene>
    <name evidence="5" type="ORF">ACFQ3U_01180</name>
</gene>
<evidence type="ECO:0000313" key="5">
    <source>
        <dbReference type="EMBL" id="MFD1200507.1"/>
    </source>
</evidence>
<keyword evidence="2 5" id="KW-0238">DNA-binding</keyword>
<dbReference type="PANTHER" id="PTHR30146">
    <property type="entry name" value="LACI-RELATED TRANSCRIPTIONAL REPRESSOR"/>
    <property type="match status" value="1"/>
</dbReference>
<organism evidence="5 6">
    <name type="scientific">Leucobacter albus</name>
    <dbReference type="NCBI Taxonomy" id="272210"/>
    <lineage>
        <taxon>Bacteria</taxon>
        <taxon>Bacillati</taxon>
        <taxon>Actinomycetota</taxon>
        <taxon>Actinomycetes</taxon>
        <taxon>Micrococcales</taxon>
        <taxon>Microbacteriaceae</taxon>
        <taxon>Leucobacter</taxon>
    </lineage>
</organism>
<dbReference type="PROSITE" id="PS50932">
    <property type="entry name" value="HTH_LACI_2"/>
    <property type="match status" value="1"/>
</dbReference>
<evidence type="ECO:0000256" key="2">
    <source>
        <dbReference type="ARBA" id="ARBA00023125"/>
    </source>
</evidence>
<accession>A0ABW3TJR3</accession>
<evidence type="ECO:0000313" key="6">
    <source>
        <dbReference type="Proteomes" id="UP001597181"/>
    </source>
</evidence>
<protein>
    <submittedName>
        <fullName evidence="5">LacI family DNA-binding transcriptional regulator</fullName>
    </submittedName>
</protein>